<organism evidence="2 3">
    <name type="scientific">Lophiostoma macrostomum CBS 122681</name>
    <dbReference type="NCBI Taxonomy" id="1314788"/>
    <lineage>
        <taxon>Eukaryota</taxon>
        <taxon>Fungi</taxon>
        <taxon>Dikarya</taxon>
        <taxon>Ascomycota</taxon>
        <taxon>Pezizomycotina</taxon>
        <taxon>Dothideomycetes</taxon>
        <taxon>Pleosporomycetidae</taxon>
        <taxon>Pleosporales</taxon>
        <taxon>Lophiostomataceae</taxon>
        <taxon>Lophiostoma</taxon>
    </lineage>
</organism>
<dbReference type="EMBL" id="MU004342">
    <property type="protein sequence ID" value="KAF2655963.1"/>
    <property type="molecule type" value="Genomic_DNA"/>
</dbReference>
<feature type="region of interest" description="Disordered" evidence="1">
    <location>
        <begin position="42"/>
        <end position="92"/>
    </location>
</feature>
<evidence type="ECO:0000313" key="2">
    <source>
        <dbReference type="EMBL" id="KAF2655963.1"/>
    </source>
</evidence>
<feature type="compositionally biased region" description="Pro residues" evidence="1">
    <location>
        <begin position="43"/>
        <end position="59"/>
    </location>
</feature>
<gene>
    <name evidence="2" type="ORF">K491DRAFT_692470</name>
</gene>
<dbReference type="Proteomes" id="UP000799324">
    <property type="component" value="Unassembled WGS sequence"/>
</dbReference>
<name>A0A6A6TAM6_9PLEO</name>
<keyword evidence="3" id="KW-1185">Reference proteome</keyword>
<protein>
    <submittedName>
        <fullName evidence="2">Uncharacterized protein</fullName>
    </submittedName>
</protein>
<reference evidence="2" key="1">
    <citation type="journal article" date="2020" name="Stud. Mycol.">
        <title>101 Dothideomycetes genomes: a test case for predicting lifestyles and emergence of pathogens.</title>
        <authorList>
            <person name="Haridas S."/>
            <person name="Albert R."/>
            <person name="Binder M."/>
            <person name="Bloem J."/>
            <person name="Labutti K."/>
            <person name="Salamov A."/>
            <person name="Andreopoulos B."/>
            <person name="Baker S."/>
            <person name="Barry K."/>
            <person name="Bills G."/>
            <person name="Bluhm B."/>
            <person name="Cannon C."/>
            <person name="Castanera R."/>
            <person name="Culley D."/>
            <person name="Daum C."/>
            <person name="Ezra D."/>
            <person name="Gonzalez J."/>
            <person name="Henrissat B."/>
            <person name="Kuo A."/>
            <person name="Liang C."/>
            <person name="Lipzen A."/>
            <person name="Lutzoni F."/>
            <person name="Magnuson J."/>
            <person name="Mondo S."/>
            <person name="Nolan M."/>
            <person name="Ohm R."/>
            <person name="Pangilinan J."/>
            <person name="Park H.-J."/>
            <person name="Ramirez L."/>
            <person name="Alfaro M."/>
            <person name="Sun H."/>
            <person name="Tritt A."/>
            <person name="Yoshinaga Y."/>
            <person name="Zwiers L.-H."/>
            <person name="Turgeon B."/>
            <person name="Goodwin S."/>
            <person name="Spatafora J."/>
            <person name="Crous P."/>
            <person name="Grigoriev I."/>
        </authorList>
    </citation>
    <scope>NUCLEOTIDE SEQUENCE</scope>
    <source>
        <strain evidence="2">CBS 122681</strain>
    </source>
</reference>
<evidence type="ECO:0000313" key="3">
    <source>
        <dbReference type="Proteomes" id="UP000799324"/>
    </source>
</evidence>
<evidence type="ECO:0000256" key="1">
    <source>
        <dbReference type="SAM" id="MobiDB-lite"/>
    </source>
</evidence>
<feature type="compositionally biased region" description="Polar residues" evidence="1">
    <location>
        <begin position="63"/>
        <end position="72"/>
    </location>
</feature>
<accession>A0A6A6TAM6</accession>
<dbReference type="AlphaFoldDB" id="A0A6A6TAM6"/>
<proteinExistence type="predicted"/>
<sequence>MRTRNRIHLATSLDLKCSLSKSVILSLTPHPSSIKYVIFHPSQPRPASPSSPLPLPVPRPSGASLSRLSPPTQHLPPARAPQTQTQTQTHKAETLNGKHIPRVPKLRYETQWVHGPERMAWAGCSSLLLQAADISFVRFIKGWVM</sequence>